<evidence type="ECO:0000259" key="1">
    <source>
        <dbReference type="Pfam" id="PF14470"/>
    </source>
</evidence>
<protein>
    <recommendedName>
        <fullName evidence="1">YokE-like PH domain-containing protein</fullName>
    </recommendedName>
</protein>
<dbReference type="STRING" id="525904.Tter_2738"/>
<dbReference type="Proteomes" id="UP000000323">
    <property type="component" value="Chromosome 2"/>
</dbReference>
<name>D1CIQ4_THET1</name>
<dbReference type="HOGENOM" id="CLU_143522_0_0_0"/>
<dbReference type="InterPro" id="IPR039519">
    <property type="entry name" value="YokE-like_PH"/>
</dbReference>
<feature type="domain" description="YokE-like PH" evidence="1">
    <location>
        <begin position="33"/>
        <end position="76"/>
    </location>
</feature>
<organism evidence="2 3">
    <name type="scientific">Thermobaculum terrenum (strain ATCC BAA-798 / CCMEE 7001 / YNP1)</name>
    <dbReference type="NCBI Taxonomy" id="525904"/>
    <lineage>
        <taxon>Bacteria</taxon>
        <taxon>Bacillati</taxon>
        <taxon>Chloroflexota</taxon>
        <taxon>Chloroflexia</taxon>
        <taxon>Candidatus Thermobaculales</taxon>
        <taxon>Candidatus Thermobaculaceae</taxon>
        <taxon>Thermobaculum</taxon>
    </lineage>
</organism>
<sequence length="122" mass="13840">MEEVVYDKREQLEKISPFVRPQEQLRAVFDMKGGGTGFLAITDKRLIFYDKAFLGRRKAVVTIPLSKVTRVASEDDRGTFLSPKLFVSSRLTVCVGSECYEFEFRGADKAHLAYELIIDGLL</sequence>
<dbReference type="Pfam" id="PF14470">
    <property type="entry name" value="bPH_3"/>
    <property type="match status" value="1"/>
</dbReference>
<dbReference type="EMBL" id="CP001826">
    <property type="protein sequence ID" value="ACZ43624.1"/>
    <property type="molecule type" value="Genomic_DNA"/>
</dbReference>
<dbReference type="Gene3D" id="2.30.29.50">
    <property type="entry name" value="Bacterial Pleckstrin homology domain"/>
    <property type="match status" value="1"/>
</dbReference>
<accession>D1CIQ4</accession>
<dbReference type="SUPFAM" id="SSF50729">
    <property type="entry name" value="PH domain-like"/>
    <property type="match status" value="1"/>
</dbReference>
<dbReference type="AlphaFoldDB" id="D1CIQ4"/>
<keyword evidence="3" id="KW-1185">Reference proteome</keyword>
<evidence type="ECO:0000313" key="3">
    <source>
        <dbReference type="Proteomes" id="UP000000323"/>
    </source>
</evidence>
<reference evidence="3" key="1">
    <citation type="journal article" date="2010" name="Stand. Genomic Sci.">
        <title>Complete genome sequence of 'Thermobaculum terrenum' type strain (YNP1).</title>
        <authorList>
            <person name="Kiss H."/>
            <person name="Cleland D."/>
            <person name="Lapidus A."/>
            <person name="Lucas S."/>
            <person name="Glavina Del Rio T."/>
            <person name="Nolan M."/>
            <person name="Tice H."/>
            <person name="Han C."/>
            <person name="Goodwin L."/>
            <person name="Pitluck S."/>
            <person name="Liolios K."/>
            <person name="Ivanova N."/>
            <person name="Mavromatis K."/>
            <person name="Ovchinnikova G."/>
            <person name="Pati A."/>
            <person name="Chen A."/>
            <person name="Palaniappan K."/>
            <person name="Land M."/>
            <person name="Hauser L."/>
            <person name="Chang Y."/>
            <person name="Jeffries C."/>
            <person name="Lu M."/>
            <person name="Brettin T."/>
            <person name="Detter J."/>
            <person name="Goker M."/>
            <person name="Tindall B."/>
            <person name="Beck B."/>
            <person name="McDermott T."/>
            <person name="Woyke T."/>
            <person name="Bristow J."/>
            <person name="Eisen J."/>
            <person name="Markowitz V."/>
            <person name="Hugenholtz P."/>
            <person name="Kyrpides N."/>
            <person name="Klenk H."/>
            <person name="Cheng J."/>
        </authorList>
    </citation>
    <scope>NUCLEOTIDE SEQUENCE [LARGE SCALE GENOMIC DNA]</scope>
    <source>
        <strain evidence="3">ATCC BAA-798 / YNP1</strain>
    </source>
</reference>
<dbReference type="InterPro" id="IPR037063">
    <property type="entry name" value="PHb_sf"/>
</dbReference>
<dbReference type="RefSeq" id="WP_012876655.1">
    <property type="nucleotide sequence ID" value="NC_013526.1"/>
</dbReference>
<proteinExistence type="predicted"/>
<gene>
    <name evidence="2" type="ordered locus">Tter_2738</name>
</gene>
<evidence type="ECO:0000313" key="2">
    <source>
        <dbReference type="EMBL" id="ACZ43624.1"/>
    </source>
</evidence>
<dbReference type="KEGG" id="ttr:Tter_2738"/>
<dbReference type="eggNOG" id="ENOG503304E">
    <property type="taxonomic scope" value="Bacteria"/>
</dbReference>